<evidence type="ECO:0000259" key="14">
    <source>
        <dbReference type="Pfam" id="PF07715"/>
    </source>
</evidence>
<comment type="similarity">
    <text evidence="2 10 11">Belongs to the TonB-dependent receptor family.</text>
</comment>
<evidence type="ECO:0000313" key="15">
    <source>
        <dbReference type="EMBL" id="MCG6503835.1"/>
    </source>
</evidence>
<dbReference type="Pfam" id="PF07715">
    <property type="entry name" value="Plug"/>
    <property type="match status" value="1"/>
</dbReference>
<keyword evidence="8 15" id="KW-0675">Receptor</keyword>
<keyword evidence="7 10" id="KW-0472">Membrane</keyword>
<evidence type="ECO:0000256" key="12">
    <source>
        <dbReference type="SAM" id="SignalP"/>
    </source>
</evidence>
<dbReference type="EMBL" id="JAKOOW010000021">
    <property type="protein sequence ID" value="MCG6503835.1"/>
    <property type="molecule type" value="Genomic_DNA"/>
</dbReference>
<dbReference type="InterPro" id="IPR000531">
    <property type="entry name" value="Beta-barrel_TonB"/>
</dbReference>
<dbReference type="Gene3D" id="2.170.130.10">
    <property type="entry name" value="TonB-dependent receptor, plug domain"/>
    <property type="match status" value="1"/>
</dbReference>
<dbReference type="InterPro" id="IPR037066">
    <property type="entry name" value="Plug_dom_sf"/>
</dbReference>
<dbReference type="Pfam" id="PF00593">
    <property type="entry name" value="TonB_dep_Rec_b-barrel"/>
    <property type="match status" value="1"/>
</dbReference>
<keyword evidence="9 10" id="KW-0998">Cell outer membrane</keyword>
<dbReference type="PANTHER" id="PTHR32552">
    <property type="entry name" value="FERRICHROME IRON RECEPTOR-RELATED"/>
    <property type="match status" value="1"/>
</dbReference>
<dbReference type="InterPro" id="IPR039426">
    <property type="entry name" value="TonB-dep_rcpt-like"/>
</dbReference>
<dbReference type="InterPro" id="IPR036942">
    <property type="entry name" value="Beta-barrel_TonB_sf"/>
</dbReference>
<dbReference type="InterPro" id="IPR012910">
    <property type="entry name" value="Plug_dom"/>
</dbReference>
<evidence type="ECO:0000256" key="10">
    <source>
        <dbReference type="PROSITE-ProRule" id="PRU01360"/>
    </source>
</evidence>
<feature type="signal peptide" evidence="12">
    <location>
        <begin position="1"/>
        <end position="20"/>
    </location>
</feature>
<evidence type="ECO:0000256" key="8">
    <source>
        <dbReference type="ARBA" id="ARBA00023170"/>
    </source>
</evidence>
<keyword evidence="16" id="KW-1185">Reference proteome</keyword>
<name>A0ABS9NM17_9NEIS</name>
<sequence length="734" mass="83132">MNPSKLSALTLALLAAHAAADSPADTVHNQDGELQTVHVSGKKKLKDAYTVSEMSTATGLKLAPKDTPQSVSVITRKQMDDLGATTLEDALKTTTGMNIVRRGNYTQFQSRGFNINSITTNGLDSTISSLSGNNLHTGKQLTDTALYERVEVLRGGSGLKQAGSEPGGSVNAVLKRPTSQPLAEFEAQANRWGKVRGSADVSGVLSTEHGIRGRIVGVLERDRGFRTHDKGSNVLLFATADKSFGDNDKLTAGITYHYQTDTPAGFGLPSDNNGNDLRLPRDTFWGSAWDKGRYRKLHTFTEWEHRFNDDWKLTATADYKLNKSLSEQAQLSGARANVGSDDGTLPLDSFSRHKRGTRQWSARLELDGKYALFNQRHELYAAYTYSHEKFDIEMREQPTAGRSFNLHSWTGHEIPRPDWSIFDYRDYRNSSYTTHTATLANRFNFGRLHLIAGTGYHHWKNDFIWYRDTRNGQPDFAVRNRSEYRKARFIPYAALSFDLNPHHTLYASYTSIFRHTSARDADNKELKPVLGNSYEIGWKGAWREGRLNASVAAFQTEKHNEPINTRIQHPDTRSWIYEPVRMQSRGIDAEIAGNLTPNWHLFAGYTYNIRKYTKTAGRQQLFVEGADFSQHTPKHMFRLHTAYRLPGAAAKWTVKGGFSSQSKHRSWDVQQPLGGYTVWDAGVQYEPNKHMKLALNINNLTNKRYYENYEARTKGWGWFYGEPRNVTLNFKWTM</sequence>
<keyword evidence="3 10" id="KW-0813">Transport</keyword>
<feature type="domain" description="TonB-dependent receptor plug" evidence="14">
    <location>
        <begin position="65"/>
        <end position="168"/>
    </location>
</feature>
<dbReference type="PROSITE" id="PS52016">
    <property type="entry name" value="TONB_DEPENDENT_REC_3"/>
    <property type="match status" value="1"/>
</dbReference>
<accession>A0ABS9NM17</accession>
<evidence type="ECO:0000256" key="4">
    <source>
        <dbReference type="ARBA" id="ARBA00022452"/>
    </source>
</evidence>
<proteinExistence type="inferred from homology"/>
<organism evidence="15 16">
    <name type="scientific">Kingella pumchi</name>
    <dbReference type="NCBI Taxonomy" id="2779506"/>
    <lineage>
        <taxon>Bacteria</taxon>
        <taxon>Pseudomonadati</taxon>
        <taxon>Pseudomonadota</taxon>
        <taxon>Betaproteobacteria</taxon>
        <taxon>Neisseriales</taxon>
        <taxon>Neisseriaceae</taxon>
        <taxon>Kingella</taxon>
    </lineage>
</organism>
<comment type="subcellular location">
    <subcellularLocation>
        <location evidence="1 10">Cell outer membrane</location>
        <topology evidence="1 10">Multi-pass membrane protein</topology>
    </subcellularLocation>
</comment>
<evidence type="ECO:0000256" key="9">
    <source>
        <dbReference type="ARBA" id="ARBA00023237"/>
    </source>
</evidence>
<gene>
    <name evidence="15" type="ORF">MB824_04910</name>
</gene>
<comment type="caution">
    <text evidence="15">The sequence shown here is derived from an EMBL/GenBank/DDBJ whole genome shotgun (WGS) entry which is preliminary data.</text>
</comment>
<dbReference type="CDD" id="cd01347">
    <property type="entry name" value="ligand_gated_channel"/>
    <property type="match status" value="1"/>
</dbReference>
<feature type="domain" description="TonB-dependent receptor-like beta-barrel" evidence="13">
    <location>
        <begin position="249"/>
        <end position="700"/>
    </location>
</feature>
<evidence type="ECO:0000259" key="13">
    <source>
        <dbReference type="Pfam" id="PF00593"/>
    </source>
</evidence>
<keyword evidence="12" id="KW-0732">Signal</keyword>
<dbReference type="NCBIfam" id="TIGR01783">
    <property type="entry name" value="TonB-siderophor"/>
    <property type="match status" value="1"/>
</dbReference>
<evidence type="ECO:0000256" key="5">
    <source>
        <dbReference type="ARBA" id="ARBA00022692"/>
    </source>
</evidence>
<dbReference type="SUPFAM" id="SSF56935">
    <property type="entry name" value="Porins"/>
    <property type="match status" value="1"/>
</dbReference>
<evidence type="ECO:0000256" key="3">
    <source>
        <dbReference type="ARBA" id="ARBA00022448"/>
    </source>
</evidence>
<reference evidence="15 16" key="1">
    <citation type="submission" date="2022-02" db="EMBL/GenBank/DDBJ databases">
        <title>Genome sequence data of Kingella unionensis sp. nov. strain CICC 24913 (CCUG 75125).</title>
        <authorList>
            <person name="Xiao M."/>
        </authorList>
    </citation>
    <scope>NUCLEOTIDE SEQUENCE [LARGE SCALE GENOMIC DNA]</scope>
    <source>
        <strain evidence="15 16">CICC 24913</strain>
    </source>
</reference>
<evidence type="ECO:0000256" key="7">
    <source>
        <dbReference type="ARBA" id="ARBA00023136"/>
    </source>
</evidence>
<evidence type="ECO:0000256" key="6">
    <source>
        <dbReference type="ARBA" id="ARBA00023077"/>
    </source>
</evidence>
<dbReference type="Gene3D" id="2.40.170.20">
    <property type="entry name" value="TonB-dependent receptor, beta-barrel domain"/>
    <property type="match status" value="1"/>
</dbReference>
<dbReference type="InterPro" id="IPR010105">
    <property type="entry name" value="TonB_sidphr_rcpt"/>
</dbReference>
<evidence type="ECO:0000256" key="2">
    <source>
        <dbReference type="ARBA" id="ARBA00009810"/>
    </source>
</evidence>
<feature type="chain" id="PRO_5046584219" evidence="12">
    <location>
        <begin position="21"/>
        <end position="734"/>
    </location>
</feature>
<evidence type="ECO:0000256" key="11">
    <source>
        <dbReference type="RuleBase" id="RU003357"/>
    </source>
</evidence>
<dbReference type="PANTHER" id="PTHR32552:SF74">
    <property type="entry name" value="HYDROXAMATE SIDEROPHORE RECEPTOR FHUE"/>
    <property type="match status" value="1"/>
</dbReference>
<dbReference type="RefSeq" id="WP_238746445.1">
    <property type="nucleotide sequence ID" value="NZ_JAKOOW010000021.1"/>
</dbReference>
<keyword evidence="4 10" id="KW-1134">Transmembrane beta strand</keyword>
<protein>
    <submittedName>
        <fullName evidence="15">TonB-dependent siderophore receptor</fullName>
    </submittedName>
</protein>
<dbReference type="Proteomes" id="UP001298424">
    <property type="component" value="Unassembled WGS sequence"/>
</dbReference>
<keyword evidence="5 10" id="KW-0812">Transmembrane</keyword>
<evidence type="ECO:0000313" key="16">
    <source>
        <dbReference type="Proteomes" id="UP001298424"/>
    </source>
</evidence>
<keyword evidence="6 11" id="KW-0798">TonB box</keyword>
<evidence type="ECO:0000256" key="1">
    <source>
        <dbReference type="ARBA" id="ARBA00004571"/>
    </source>
</evidence>